<accession>A0AAV3ZMX6</accession>
<dbReference type="AlphaFoldDB" id="A0AAV3ZMX6"/>
<feature type="compositionally biased region" description="Acidic residues" evidence="1">
    <location>
        <begin position="1"/>
        <end position="20"/>
    </location>
</feature>
<sequence length="69" mass="8087">MEEKEEDEEVIEEKEEEEGVTEEKKEEEKKTLRFQKRDFQGTTQGQCIRRPKLGIVVAKSVECEATLLD</sequence>
<dbReference type="EMBL" id="BLXT01002563">
    <property type="protein sequence ID" value="GFN95871.1"/>
    <property type="molecule type" value="Genomic_DNA"/>
</dbReference>
<keyword evidence="3" id="KW-1185">Reference proteome</keyword>
<gene>
    <name evidence="2" type="ORF">PoB_002237700</name>
</gene>
<proteinExistence type="predicted"/>
<feature type="compositionally biased region" description="Basic and acidic residues" evidence="1">
    <location>
        <begin position="21"/>
        <end position="32"/>
    </location>
</feature>
<evidence type="ECO:0000313" key="2">
    <source>
        <dbReference type="EMBL" id="GFN95871.1"/>
    </source>
</evidence>
<evidence type="ECO:0000313" key="3">
    <source>
        <dbReference type="Proteomes" id="UP000735302"/>
    </source>
</evidence>
<organism evidence="2 3">
    <name type="scientific">Plakobranchus ocellatus</name>
    <dbReference type="NCBI Taxonomy" id="259542"/>
    <lineage>
        <taxon>Eukaryota</taxon>
        <taxon>Metazoa</taxon>
        <taxon>Spiralia</taxon>
        <taxon>Lophotrochozoa</taxon>
        <taxon>Mollusca</taxon>
        <taxon>Gastropoda</taxon>
        <taxon>Heterobranchia</taxon>
        <taxon>Euthyneura</taxon>
        <taxon>Panpulmonata</taxon>
        <taxon>Sacoglossa</taxon>
        <taxon>Placobranchoidea</taxon>
        <taxon>Plakobranchidae</taxon>
        <taxon>Plakobranchus</taxon>
    </lineage>
</organism>
<protein>
    <submittedName>
        <fullName evidence="2">Uncharacterized protein</fullName>
    </submittedName>
</protein>
<comment type="caution">
    <text evidence="2">The sequence shown here is derived from an EMBL/GenBank/DDBJ whole genome shotgun (WGS) entry which is preliminary data.</text>
</comment>
<reference evidence="2 3" key="1">
    <citation type="journal article" date="2021" name="Elife">
        <title>Chloroplast acquisition without the gene transfer in kleptoplastic sea slugs, Plakobranchus ocellatus.</title>
        <authorList>
            <person name="Maeda T."/>
            <person name="Takahashi S."/>
            <person name="Yoshida T."/>
            <person name="Shimamura S."/>
            <person name="Takaki Y."/>
            <person name="Nagai Y."/>
            <person name="Toyoda A."/>
            <person name="Suzuki Y."/>
            <person name="Arimoto A."/>
            <person name="Ishii H."/>
            <person name="Satoh N."/>
            <person name="Nishiyama T."/>
            <person name="Hasebe M."/>
            <person name="Maruyama T."/>
            <person name="Minagawa J."/>
            <person name="Obokata J."/>
            <person name="Shigenobu S."/>
        </authorList>
    </citation>
    <scope>NUCLEOTIDE SEQUENCE [LARGE SCALE GENOMIC DNA]</scope>
</reference>
<evidence type="ECO:0000256" key="1">
    <source>
        <dbReference type="SAM" id="MobiDB-lite"/>
    </source>
</evidence>
<feature type="region of interest" description="Disordered" evidence="1">
    <location>
        <begin position="1"/>
        <end position="32"/>
    </location>
</feature>
<name>A0AAV3ZMX6_9GAST</name>
<dbReference type="Proteomes" id="UP000735302">
    <property type="component" value="Unassembled WGS sequence"/>
</dbReference>